<sequence length="621" mass="68915">MNRTLTHAVGGLENPMTPADPKPPGKRKAVDDTNPLVQAAKRPKPNGAFKRKYIGEEQPGGLVIVRAPISRPTTPQNNHSSSQPSTTTTQAPSRLPLSLSQPIPSSSIAGPSKPPAKRFKADSSRAPTSVKPRDVPSSTREEPELDEDIRQMESETVHLRQRSRAKDAIDSSFKFPPSTPKHTSQRYPSDALHPLPDSETPQIERNKLLREGVSLPPRTPQRTPQHSRRTSMSARGKRISTSFENTGVITQPHATVSDSSFYKHIDCDLPDPQRARQLLVWSAARAMTRISEASSSSKSQSKSKASSSGSGKDPPPLDEHRKQILKIVQDDFIRMLAEKKIDTPVYGHGLDGQAGGEQNLKPNEQNVKNREREIKFREHIERASAEADAWTQVDYFYNSYITNSKADLERRRQALQPPSSVKAKGKQRAASQEPPDDWGWLLPREDELSDAFREKINLDLIKHIMSDVRSGSRNILDERIAGVHFKVDSLFSFVHSAVQATNVAESELDYRFSLLSLALSTRSRSLPPSSQISSLSSHLPIQRGSSQHPHEDQQDLFRALSRVDMDRPPAKVGDAARRAVREVQRVQEGGGFAGERRLTGLPSGIGATPRKVPGTPRRKER</sequence>
<organism evidence="2 3">
    <name type="scientific">Suillus plorans</name>
    <dbReference type="NCBI Taxonomy" id="116603"/>
    <lineage>
        <taxon>Eukaryota</taxon>
        <taxon>Fungi</taxon>
        <taxon>Dikarya</taxon>
        <taxon>Basidiomycota</taxon>
        <taxon>Agaricomycotina</taxon>
        <taxon>Agaricomycetes</taxon>
        <taxon>Agaricomycetidae</taxon>
        <taxon>Boletales</taxon>
        <taxon>Suillineae</taxon>
        <taxon>Suillaceae</taxon>
        <taxon>Suillus</taxon>
    </lineage>
</organism>
<feature type="region of interest" description="Disordered" evidence="1">
    <location>
        <begin position="412"/>
        <end position="440"/>
    </location>
</feature>
<dbReference type="GO" id="GO:0051301">
    <property type="term" value="P:cell division"/>
    <property type="evidence" value="ECO:0007669"/>
    <property type="project" value="InterPro"/>
</dbReference>
<feature type="region of interest" description="Disordered" evidence="1">
    <location>
        <begin position="347"/>
        <end position="369"/>
    </location>
</feature>
<feature type="compositionally biased region" description="Basic and acidic residues" evidence="1">
    <location>
        <begin position="131"/>
        <end position="169"/>
    </location>
</feature>
<feature type="compositionally biased region" description="Low complexity" evidence="1">
    <location>
        <begin position="526"/>
        <end position="542"/>
    </location>
</feature>
<dbReference type="InterPro" id="IPR013218">
    <property type="entry name" value="Dsn1/Mis13"/>
</dbReference>
<dbReference type="OrthoDB" id="3364649at2759"/>
<feature type="compositionally biased region" description="Basic residues" evidence="1">
    <location>
        <begin position="41"/>
        <end position="52"/>
    </location>
</feature>
<dbReference type="Pfam" id="PF08202">
    <property type="entry name" value="MIS13"/>
    <property type="match status" value="1"/>
</dbReference>
<keyword evidence="3" id="KW-1185">Reference proteome</keyword>
<dbReference type="RefSeq" id="XP_041166517.1">
    <property type="nucleotide sequence ID" value="XM_041310759.1"/>
</dbReference>
<feature type="region of interest" description="Disordered" evidence="1">
    <location>
        <begin position="290"/>
        <end position="321"/>
    </location>
</feature>
<reference evidence="2" key="1">
    <citation type="journal article" date="2020" name="New Phytol.">
        <title>Comparative genomics reveals dynamic genome evolution in host specialist ectomycorrhizal fungi.</title>
        <authorList>
            <person name="Lofgren L.A."/>
            <person name="Nguyen N.H."/>
            <person name="Vilgalys R."/>
            <person name="Ruytinx J."/>
            <person name="Liao H.L."/>
            <person name="Branco S."/>
            <person name="Kuo A."/>
            <person name="LaButti K."/>
            <person name="Lipzen A."/>
            <person name="Andreopoulos W."/>
            <person name="Pangilinan J."/>
            <person name="Riley R."/>
            <person name="Hundley H."/>
            <person name="Na H."/>
            <person name="Barry K."/>
            <person name="Grigoriev I.V."/>
            <person name="Stajich J.E."/>
            <person name="Kennedy P.G."/>
        </authorList>
    </citation>
    <scope>NUCLEOTIDE SEQUENCE</scope>
    <source>
        <strain evidence="2">S12</strain>
    </source>
</reference>
<dbReference type="GO" id="GO:0000444">
    <property type="term" value="C:MIS12/MIND type complex"/>
    <property type="evidence" value="ECO:0007669"/>
    <property type="project" value="InterPro"/>
</dbReference>
<dbReference type="AlphaFoldDB" id="A0A9P7DWU5"/>
<comment type="caution">
    <text evidence="2">The sequence shown here is derived from an EMBL/GenBank/DDBJ whole genome shotgun (WGS) entry which is preliminary data.</text>
</comment>
<dbReference type="PANTHER" id="PTHR14778">
    <property type="entry name" value="KINETOCHORE-ASSOCIATED PROTEIN DSN1 HOMOLOG"/>
    <property type="match status" value="1"/>
</dbReference>
<feature type="region of interest" description="Disordered" evidence="1">
    <location>
        <begin position="526"/>
        <end position="554"/>
    </location>
</feature>
<evidence type="ECO:0000313" key="3">
    <source>
        <dbReference type="Proteomes" id="UP000719766"/>
    </source>
</evidence>
<dbReference type="PANTHER" id="PTHR14778:SF2">
    <property type="entry name" value="KINETOCHORE-ASSOCIATED PROTEIN DSN1 HOMOLOG"/>
    <property type="match status" value="1"/>
</dbReference>
<protein>
    <submittedName>
        <fullName evidence="2">Mis12-Mtw1 protein family-domain-containing protein</fullName>
    </submittedName>
</protein>
<evidence type="ECO:0000313" key="2">
    <source>
        <dbReference type="EMBL" id="KAG1804902.1"/>
    </source>
</evidence>
<feature type="region of interest" description="Disordered" evidence="1">
    <location>
        <begin position="586"/>
        <end position="621"/>
    </location>
</feature>
<feature type="compositionally biased region" description="Low complexity" evidence="1">
    <location>
        <begin position="74"/>
        <end position="107"/>
    </location>
</feature>
<accession>A0A9P7DWU5</accession>
<name>A0A9P7DWU5_9AGAM</name>
<feature type="compositionally biased region" description="Low complexity" evidence="1">
    <location>
        <begin position="291"/>
        <end position="312"/>
    </location>
</feature>
<dbReference type="GO" id="GO:0007059">
    <property type="term" value="P:chromosome segregation"/>
    <property type="evidence" value="ECO:0007669"/>
    <property type="project" value="InterPro"/>
</dbReference>
<evidence type="ECO:0000256" key="1">
    <source>
        <dbReference type="SAM" id="MobiDB-lite"/>
    </source>
</evidence>
<proteinExistence type="predicted"/>
<dbReference type="Proteomes" id="UP000719766">
    <property type="component" value="Unassembled WGS sequence"/>
</dbReference>
<gene>
    <name evidence="2" type="ORF">HD556DRAFT_489808</name>
</gene>
<dbReference type="GeneID" id="64604523"/>
<dbReference type="EMBL" id="JABBWE010000003">
    <property type="protein sequence ID" value="KAG1804902.1"/>
    <property type="molecule type" value="Genomic_DNA"/>
</dbReference>
<feature type="region of interest" description="Disordered" evidence="1">
    <location>
        <begin position="1"/>
        <end position="236"/>
    </location>
</feature>